<sequence>MATRTPASVLELCSGCHSGPWMPKQDRACSLRWPSGKVLASGRRVPGSKLDSKEDPSCRGSCVLSPVRCGSLERRNASSGVVLVIRPRF</sequence>
<dbReference type="EMBL" id="BGPR01000111">
    <property type="protein sequence ID" value="GBL95411.1"/>
    <property type="molecule type" value="Genomic_DNA"/>
</dbReference>
<name>A0A4Y2BT80_ARAVE</name>
<proteinExistence type="predicted"/>
<gene>
    <name evidence="1" type="ORF">AVEN_154811_1</name>
</gene>
<reference evidence="1 2" key="1">
    <citation type="journal article" date="2019" name="Sci. Rep.">
        <title>Orb-weaving spider Araneus ventricosus genome elucidates the spidroin gene catalogue.</title>
        <authorList>
            <person name="Kono N."/>
            <person name="Nakamura H."/>
            <person name="Ohtoshi R."/>
            <person name="Moran D.A.P."/>
            <person name="Shinohara A."/>
            <person name="Yoshida Y."/>
            <person name="Fujiwara M."/>
            <person name="Mori M."/>
            <person name="Tomita M."/>
            <person name="Arakawa K."/>
        </authorList>
    </citation>
    <scope>NUCLEOTIDE SEQUENCE [LARGE SCALE GENOMIC DNA]</scope>
</reference>
<organism evidence="1 2">
    <name type="scientific">Araneus ventricosus</name>
    <name type="common">Orbweaver spider</name>
    <name type="synonym">Epeira ventricosa</name>
    <dbReference type="NCBI Taxonomy" id="182803"/>
    <lineage>
        <taxon>Eukaryota</taxon>
        <taxon>Metazoa</taxon>
        <taxon>Ecdysozoa</taxon>
        <taxon>Arthropoda</taxon>
        <taxon>Chelicerata</taxon>
        <taxon>Arachnida</taxon>
        <taxon>Araneae</taxon>
        <taxon>Araneomorphae</taxon>
        <taxon>Entelegynae</taxon>
        <taxon>Araneoidea</taxon>
        <taxon>Araneidae</taxon>
        <taxon>Araneus</taxon>
    </lineage>
</organism>
<protein>
    <submittedName>
        <fullName evidence="1">Uncharacterized protein</fullName>
    </submittedName>
</protein>
<comment type="caution">
    <text evidence="1">The sequence shown here is derived from an EMBL/GenBank/DDBJ whole genome shotgun (WGS) entry which is preliminary data.</text>
</comment>
<accession>A0A4Y2BT80</accession>
<dbReference type="AlphaFoldDB" id="A0A4Y2BT80"/>
<dbReference type="Proteomes" id="UP000499080">
    <property type="component" value="Unassembled WGS sequence"/>
</dbReference>
<evidence type="ECO:0000313" key="1">
    <source>
        <dbReference type="EMBL" id="GBL95411.1"/>
    </source>
</evidence>
<keyword evidence="2" id="KW-1185">Reference proteome</keyword>
<evidence type="ECO:0000313" key="2">
    <source>
        <dbReference type="Proteomes" id="UP000499080"/>
    </source>
</evidence>